<dbReference type="RefSeq" id="WP_141842322.1">
    <property type="nucleotide sequence ID" value="NZ_VFPM01000001.1"/>
</dbReference>
<name>A0A543I2F4_9MICO</name>
<protein>
    <submittedName>
        <fullName evidence="9">FtsX-like permease family protein</fullName>
    </submittedName>
</protein>
<keyword evidence="4 7" id="KW-1133">Transmembrane helix</keyword>
<gene>
    <name evidence="9" type="ORF">FBY41_1100</name>
</gene>
<feature type="transmembrane region" description="Helical" evidence="7">
    <location>
        <begin position="18"/>
        <end position="39"/>
    </location>
</feature>
<keyword evidence="5 7" id="KW-0472">Membrane</keyword>
<organism evidence="9 10">
    <name type="scientific">Humibacillus xanthopallidus</name>
    <dbReference type="NCBI Taxonomy" id="412689"/>
    <lineage>
        <taxon>Bacteria</taxon>
        <taxon>Bacillati</taxon>
        <taxon>Actinomycetota</taxon>
        <taxon>Actinomycetes</taxon>
        <taxon>Micrococcales</taxon>
        <taxon>Intrasporangiaceae</taxon>
        <taxon>Humibacillus</taxon>
    </lineage>
</organism>
<evidence type="ECO:0000256" key="1">
    <source>
        <dbReference type="ARBA" id="ARBA00004651"/>
    </source>
</evidence>
<proteinExistence type="inferred from homology"/>
<evidence type="ECO:0000256" key="5">
    <source>
        <dbReference type="ARBA" id="ARBA00023136"/>
    </source>
</evidence>
<evidence type="ECO:0000313" key="9">
    <source>
        <dbReference type="EMBL" id="TQM64721.1"/>
    </source>
</evidence>
<evidence type="ECO:0000256" key="4">
    <source>
        <dbReference type="ARBA" id="ARBA00022989"/>
    </source>
</evidence>
<dbReference type="Proteomes" id="UP000316747">
    <property type="component" value="Unassembled WGS sequence"/>
</dbReference>
<dbReference type="PANTHER" id="PTHR30572:SF4">
    <property type="entry name" value="ABC TRANSPORTER PERMEASE YTRF"/>
    <property type="match status" value="1"/>
</dbReference>
<dbReference type="EMBL" id="VFPM01000001">
    <property type="protein sequence ID" value="TQM64721.1"/>
    <property type="molecule type" value="Genomic_DNA"/>
</dbReference>
<reference evidence="9 10" key="1">
    <citation type="submission" date="2019-06" db="EMBL/GenBank/DDBJ databases">
        <title>Genome sequencing of plant associated microbes to promote plant fitness in Sorghum bicolor and Oryza sativa.</title>
        <authorList>
            <person name="Coleman-Derr D."/>
        </authorList>
    </citation>
    <scope>NUCLEOTIDE SEQUENCE [LARGE SCALE GENOMIC DNA]</scope>
    <source>
        <strain evidence="9 10">KV-663</strain>
    </source>
</reference>
<evidence type="ECO:0000256" key="2">
    <source>
        <dbReference type="ARBA" id="ARBA00022475"/>
    </source>
</evidence>
<dbReference type="GO" id="GO:0005886">
    <property type="term" value="C:plasma membrane"/>
    <property type="evidence" value="ECO:0007669"/>
    <property type="project" value="UniProtKB-SubCell"/>
</dbReference>
<evidence type="ECO:0000259" key="8">
    <source>
        <dbReference type="Pfam" id="PF02687"/>
    </source>
</evidence>
<keyword evidence="3 7" id="KW-0812">Transmembrane</keyword>
<keyword evidence="10" id="KW-1185">Reference proteome</keyword>
<sequence>MAEHTLGNAWANVTGRRVASVTTVLVVASLMAAVTALLVPLRDVRDNQRAAYDRPEWQSVFLVEGIAGADQPMTPSDVKVLRETPGVTGVWPIGTTEADAAGSFVQLRSWVAALDVPIVVGRPPAAGACEAAVTRSVPGATVGAPLEVALPGGGSSVAGQVRPIVVGVVDQGYPLVSGPSALTTCPMPSTQAPEQLVVATDTGQLPDRYVGESLDAAAARSMDGSTSTGVMGLLALVLAVLSLVVVGSVARWSVRSRLGEFTTLRVWGRSRSDIIGMVGVEQALLALLAAPLGVALGTVLAWVLVRSGGESSMVDPAAGIAVALPSASTIGLAVGGFGIGLVVLTVAPVARALAPDVARLLRRRGE</sequence>
<comment type="similarity">
    <text evidence="6">Belongs to the ABC-4 integral membrane protein family.</text>
</comment>
<feature type="transmembrane region" description="Helical" evidence="7">
    <location>
        <begin position="230"/>
        <end position="254"/>
    </location>
</feature>
<evidence type="ECO:0000256" key="6">
    <source>
        <dbReference type="ARBA" id="ARBA00038076"/>
    </source>
</evidence>
<comment type="subcellular location">
    <subcellularLocation>
        <location evidence="1">Cell membrane</location>
        <topology evidence="1">Multi-pass membrane protein</topology>
    </subcellularLocation>
</comment>
<accession>A0A543I2F4</accession>
<comment type="caution">
    <text evidence="9">The sequence shown here is derived from an EMBL/GenBank/DDBJ whole genome shotgun (WGS) entry which is preliminary data.</text>
</comment>
<feature type="domain" description="ABC3 transporter permease C-terminal" evidence="8">
    <location>
        <begin position="233"/>
        <end position="346"/>
    </location>
</feature>
<dbReference type="InterPro" id="IPR050250">
    <property type="entry name" value="Macrolide_Exporter_MacB"/>
</dbReference>
<evidence type="ECO:0000313" key="10">
    <source>
        <dbReference type="Proteomes" id="UP000316747"/>
    </source>
</evidence>
<dbReference type="GO" id="GO:0022857">
    <property type="term" value="F:transmembrane transporter activity"/>
    <property type="evidence" value="ECO:0007669"/>
    <property type="project" value="TreeGrafter"/>
</dbReference>
<dbReference type="PANTHER" id="PTHR30572">
    <property type="entry name" value="MEMBRANE COMPONENT OF TRANSPORTER-RELATED"/>
    <property type="match status" value="1"/>
</dbReference>
<feature type="transmembrane region" description="Helical" evidence="7">
    <location>
        <begin position="274"/>
        <end position="305"/>
    </location>
</feature>
<feature type="transmembrane region" description="Helical" evidence="7">
    <location>
        <begin position="317"/>
        <end position="350"/>
    </location>
</feature>
<evidence type="ECO:0000256" key="7">
    <source>
        <dbReference type="SAM" id="Phobius"/>
    </source>
</evidence>
<evidence type="ECO:0000256" key="3">
    <source>
        <dbReference type="ARBA" id="ARBA00022692"/>
    </source>
</evidence>
<dbReference type="Pfam" id="PF02687">
    <property type="entry name" value="FtsX"/>
    <property type="match status" value="1"/>
</dbReference>
<keyword evidence="2" id="KW-1003">Cell membrane</keyword>
<dbReference type="AlphaFoldDB" id="A0A543I2F4"/>
<dbReference type="InterPro" id="IPR003838">
    <property type="entry name" value="ABC3_permease_C"/>
</dbReference>